<dbReference type="GO" id="GO:0006777">
    <property type="term" value="P:Mo-molybdopterin cofactor biosynthetic process"/>
    <property type="evidence" value="ECO:0007669"/>
    <property type="project" value="InterPro"/>
</dbReference>
<gene>
    <name evidence="1" type="ordered locus">PTO1059</name>
    <name evidence="2" type="ORF">SAMN02745355_1196</name>
</gene>
<dbReference type="AlphaFoldDB" id="Q6L058"/>
<dbReference type="PaxDb" id="263820-PTO1059"/>
<dbReference type="InterPro" id="IPR036563">
    <property type="entry name" value="MoaE_sf"/>
</dbReference>
<proteinExistence type="predicted"/>
<dbReference type="RefSeq" id="WP_011177860.1">
    <property type="nucleotide sequence ID" value="NC_005877.1"/>
</dbReference>
<reference evidence="1 3" key="1">
    <citation type="journal article" date="2004" name="Proc. Natl. Acad. Sci. U.S.A.">
        <title>Genome sequence of Picrophilus torridus and its implications for life around pH 0.</title>
        <authorList>
            <person name="Futterer O."/>
            <person name="Angelov A."/>
            <person name="Liesegang H."/>
            <person name="Gottschalk G."/>
            <person name="Schleper C."/>
            <person name="Schepers B."/>
            <person name="Dock C."/>
            <person name="Antranikian G."/>
            <person name="Liebl W."/>
        </authorList>
    </citation>
    <scope>NUCLEOTIDE SEQUENCE [LARGE SCALE GENOMIC DNA]</scope>
    <source>
        <strain evidence="3">ATCC 700027 / DSM 9790 / JCM 10055 / NBRC 100828</strain>
        <strain evidence="1">DSM 9790</strain>
    </source>
</reference>
<reference evidence="2 4" key="3">
    <citation type="submission" date="2017-04" db="EMBL/GenBank/DDBJ databases">
        <authorList>
            <person name="Varghese N."/>
            <person name="Submissions S."/>
        </authorList>
    </citation>
    <scope>NUCLEOTIDE SEQUENCE [LARGE SCALE GENOMIC DNA]</scope>
    <source>
        <strain evidence="2 4">DSM 9789</strain>
    </source>
</reference>
<evidence type="ECO:0000313" key="2">
    <source>
        <dbReference type="EMBL" id="SMD31270.1"/>
    </source>
</evidence>
<dbReference type="EMBL" id="FWYE01000003">
    <property type="protein sequence ID" value="SMD31270.1"/>
    <property type="molecule type" value="Genomic_DNA"/>
</dbReference>
<dbReference type="PANTHER" id="PTHR23404">
    <property type="entry name" value="MOLYBDOPTERIN SYNTHASE RELATED"/>
    <property type="match status" value="1"/>
</dbReference>
<protein>
    <submittedName>
        <fullName evidence="1">Molybdopterin (MPT) converting factor, subunit 2</fullName>
    </submittedName>
    <submittedName>
        <fullName evidence="2">Molybdopterin synthase subunit MoaE</fullName>
    </submittedName>
</protein>
<evidence type="ECO:0000313" key="3">
    <source>
        <dbReference type="Proteomes" id="UP000000438"/>
    </source>
</evidence>
<dbReference type="Pfam" id="PF02391">
    <property type="entry name" value="MoaE"/>
    <property type="match status" value="1"/>
</dbReference>
<accession>Q6L058</accession>
<organism evidence="1 3">
    <name type="scientific">Picrophilus torridus (strain ATCC 700027 / DSM 9790 / JCM 10055 / NBRC 100828 / KAW 2/3)</name>
    <dbReference type="NCBI Taxonomy" id="1122961"/>
    <lineage>
        <taxon>Archaea</taxon>
        <taxon>Methanobacteriati</taxon>
        <taxon>Thermoplasmatota</taxon>
        <taxon>Thermoplasmata</taxon>
        <taxon>Thermoplasmatales</taxon>
        <taxon>Picrophilaceae</taxon>
        <taxon>Picrophilus</taxon>
    </lineage>
</organism>
<evidence type="ECO:0000313" key="4">
    <source>
        <dbReference type="Proteomes" id="UP000192315"/>
    </source>
</evidence>
<dbReference type="Gene3D" id="3.90.1170.40">
    <property type="entry name" value="Molybdopterin biosynthesis MoaE subunit"/>
    <property type="match status" value="1"/>
</dbReference>
<keyword evidence="4" id="KW-1185">Reference proteome</keyword>
<dbReference type="eggNOG" id="arCOG00534">
    <property type="taxonomic scope" value="Archaea"/>
</dbReference>
<dbReference type="CDD" id="cd00756">
    <property type="entry name" value="MoaE"/>
    <property type="match status" value="1"/>
</dbReference>
<dbReference type="SUPFAM" id="SSF54690">
    <property type="entry name" value="Molybdopterin synthase subunit MoaE"/>
    <property type="match status" value="1"/>
</dbReference>
<accession>A0A8G2L7Q7</accession>
<reference evidence="1" key="2">
    <citation type="submission" date="2004-02" db="EMBL/GenBank/DDBJ databases">
        <authorList>
            <person name="Fuetterer O."/>
            <person name="Angelov A."/>
            <person name="Liesegang H."/>
            <person name="Gottschalk G."/>
            <person name="Schleper C."/>
            <person name="Schepers B."/>
            <person name="Dock C."/>
            <person name="Antranikian G."/>
            <person name="Liebl W."/>
        </authorList>
    </citation>
    <scope>NUCLEOTIDE SEQUENCE</scope>
    <source>
        <strain evidence="1">DSM 9790</strain>
    </source>
</reference>
<dbReference type="STRING" id="263820.PTO1059"/>
<dbReference type="HOGENOM" id="CLU_089568_1_2_2"/>
<dbReference type="OrthoDB" id="45235at2157"/>
<dbReference type="GeneID" id="2844959"/>
<dbReference type="PATRIC" id="fig|263820.9.peg.1099"/>
<dbReference type="EMBL" id="AE017261">
    <property type="protein sequence ID" value="AAT43644.1"/>
    <property type="molecule type" value="Genomic_DNA"/>
</dbReference>
<dbReference type="Proteomes" id="UP000000438">
    <property type="component" value="Chromosome"/>
</dbReference>
<dbReference type="InterPro" id="IPR003448">
    <property type="entry name" value="Mopterin_biosynth_MoaE"/>
</dbReference>
<sequence length="137" mass="15606">MIEFTNDKINKDKIIDSLRSGMAGAIVTFSGTVRSFDETSDNIRALYYEAYIDMAESIIRGIIDDAKSRYNIIDASVSQRLGIIPVGDESIYIAVSAPHRNDAFDACRFIIDRIKTEPPIWKKEIYNDSELWKSDFK</sequence>
<name>Q6L058_PICTO</name>
<dbReference type="Proteomes" id="UP000192315">
    <property type="component" value="Unassembled WGS sequence"/>
</dbReference>
<evidence type="ECO:0000313" key="1">
    <source>
        <dbReference type="EMBL" id="AAT43644.1"/>
    </source>
</evidence>
<dbReference type="KEGG" id="pto:PTO1059"/>
<dbReference type="InParanoid" id="Q6L058"/>